<keyword evidence="2 4" id="KW-0378">Hydrolase</keyword>
<dbReference type="PROSITE" id="PS01173">
    <property type="entry name" value="LIPASE_GDXG_HIS"/>
    <property type="match status" value="1"/>
</dbReference>
<evidence type="ECO:0000313" key="5">
    <source>
        <dbReference type="Proteomes" id="UP001596298"/>
    </source>
</evidence>
<name>A0ABW2AEV4_9MICO</name>
<accession>A0ABW2AEV4</accession>
<dbReference type="Gene3D" id="3.40.50.1820">
    <property type="entry name" value="alpha/beta hydrolase"/>
    <property type="match status" value="1"/>
</dbReference>
<protein>
    <submittedName>
        <fullName evidence="4">Alpha/beta hydrolase</fullName>
    </submittedName>
</protein>
<dbReference type="PANTHER" id="PTHR48081">
    <property type="entry name" value="AB HYDROLASE SUPERFAMILY PROTEIN C4A8.06C"/>
    <property type="match status" value="1"/>
</dbReference>
<proteinExistence type="inferred from homology"/>
<dbReference type="SUPFAM" id="SSF53474">
    <property type="entry name" value="alpha/beta-Hydrolases"/>
    <property type="match status" value="1"/>
</dbReference>
<dbReference type="InterPro" id="IPR050300">
    <property type="entry name" value="GDXG_lipolytic_enzyme"/>
</dbReference>
<dbReference type="GO" id="GO:0016787">
    <property type="term" value="F:hydrolase activity"/>
    <property type="evidence" value="ECO:0007669"/>
    <property type="project" value="UniProtKB-KW"/>
</dbReference>
<keyword evidence="5" id="KW-1185">Reference proteome</keyword>
<dbReference type="InterPro" id="IPR013094">
    <property type="entry name" value="AB_hydrolase_3"/>
</dbReference>
<dbReference type="InterPro" id="IPR002168">
    <property type="entry name" value="Lipase_GDXG_HIS_AS"/>
</dbReference>
<evidence type="ECO:0000256" key="1">
    <source>
        <dbReference type="ARBA" id="ARBA00010515"/>
    </source>
</evidence>
<evidence type="ECO:0000313" key="4">
    <source>
        <dbReference type="EMBL" id="MFC6705423.1"/>
    </source>
</evidence>
<gene>
    <name evidence="4" type="ORF">ACFQDH_09130</name>
</gene>
<reference evidence="5" key="1">
    <citation type="journal article" date="2019" name="Int. J. Syst. Evol. Microbiol.">
        <title>The Global Catalogue of Microorganisms (GCM) 10K type strain sequencing project: providing services to taxonomists for standard genome sequencing and annotation.</title>
        <authorList>
            <consortium name="The Broad Institute Genomics Platform"/>
            <consortium name="The Broad Institute Genome Sequencing Center for Infectious Disease"/>
            <person name="Wu L."/>
            <person name="Ma J."/>
        </authorList>
    </citation>
    <scope>NUCLEOTIDE SEQUENCE [LARGE SCALE GENOMIC DNA]</scope>
    <source>
        <strain evidence="5">CCUG 58127</strain>
    </source>
</reference>
<feature type="domain" description="Alpha/beta hydrolase fold-3" evidence="3">
    <location>
        <begin position="96"/>
        <end position="300"/>
    </location>
</feature>
<comment type="caution">
    <text evidence="4">The sequence shown here is derived from an EMBL/GenBank/DDBJ whole genome shotgun (WGS) entry which is preliminary data.</text>
</comment>
<sequence>MTSPARSERARVTVLRKKFPRTSRRSAALAGGMRSVAKPALNAWSYAPGLSRLSRVMDRTADRLALPNGTTVDTVQLGPCDAEWVRAPRARDDGAVLYLHGGAFIVCSLASHRRLVAATSRTCRVPVLNVNFRMLPEVTIEGMVGDCLAGYQWLLDQGYAADRISIVGDSAGGYLAFAVALALRDEQLPMPASITGMSPLLDLDVKRKEASPHREKCDLFTVRACRALQQLVSHVDDAHEAEGDRICPIDADLRGLPPVLIQMGSREILRPDAEVMADRLAAAGVPTQLQIWTGQVHVFQAAASWVPEAAAAMREVGRFVRGNLPAVHSAGNYSNGSTRTVRDAAARAASSSSAG</sequence>
<evidence type="ECO:0000256" key="2">
    <source>
        <dbReference type="ARBA" id="ARBA00022801"/>
    </source>
</evidence>
<evidence type="ECO:0000259" key="3">
    <source>
        <dbReference type="Pfam" id="PF07859"/>
    </source>
</evidence>
<dbReference type="EMBL" id="JBHSWH010000001">
    <property type="protein sequence ID" value="MFC6705423.1"/>
    <property type="molecule type" value="Genomic_DNA"/>
</dbReference>
<dbReference type="Pfam" id="PF07859">
    <property type="entry name" value="Abhydrolase_3"/>
    <property type="match status" value="1"/>
</dbReference>
<dbReference type="RefSeq" id="WP_382400539.1">
    <property type="nucleotide sequence ID" value="NZ_JBHSWH010000001.1"/>
</dbReference>
<organism evidence="4 5">
    <name type="scientific">Flexivirga alba</name>
    <dbReference type="NCBI Taxonomy" id="702742"/>
    <lineage>
        <taxon>Bacteria</taxon>
        <taxon>Bacillati</taxon>
        <taxon>Actinomycetota</taxon>
        <taxon>Actinomycetes</taxon>
        <taxon>Micrococcales</taxon>
        <taxon>Dermacoccaceae</taxon>
        <taxon>Flexivirga</taxon>
    </lineage>
</organism>
<dbReference type="PANTHER" id="PTHR48081:SF30">
    <property type="entry name" value="ACETYL-HYDROLASE LIPR-RELATED"/>
    <property type="match status" value="1"/>
</dbReference>
<comment type="similarity">
    <text evidence="1">Belongs to the 'GDXG' lipolytic enzyme family.</text>
</comment>
<dbReference type="InterPro" id="IPR029058">
    <property type="entry name" value="AB_hydrolase_fold"/>
</dbReference>
<dbReference type="Proteomes" id="UP001596298">
    <property type="component" value="Unassembled WGS sequence"/>
</dbReference>